<name>A0ABP1R715_9HEXA</name>
<dbReference type="Proteomes" id="UP001642540">
    <property type="component" value="Unassembled WGS sequence"/>
</dbReference>
<evidence type="ECO:0000256" key="1">
    <source>
        <dbReference type="SAM" id="Phobius"/>
    </source>
</evidence>
<feature type="transmembrane region" description="Helical" evidence="1">
    <location>
        <begin position="178"/>
        <end position="199"/>
    </location>
</feature>
<reference evidence="2 3" key="1">
    <citation type="submission" date="2024-08" db="EMBL/GenBank/DDBJ databases">
        <authorList>
            <person name="Cucini C."/>
            <person name="Frati F."/>
        </authorList>
    </citation>
    <scope>NUCLEOTIDE SEQUENCE [LARGE SCALE GENOMIC DNA]</scope>
</reference>
<comment type="caution">
    <text evidence="2">The sequence shown here is derived from an EMBL/GenBank/DDBJ whole genome shotgun (WGS) entry which is preliminary data.</text>
</comment>
<feature type="transmembrane region" description="Helical" evidence="1">
    <location>
        <begin position="37"/>
        <end position="54"/>
    </location>
</feature>
<feature type="transmembrane region" description="Helical" evidence="1">
    <location>
        <begin position="309"/>
        <end position="332"/>
    </location>
</feature>
<feature type="transmembrane region" description="Helical" evidence="1">
    <location>
        <begin position="91"/>
        <end position="114"/>
    </location>
</feature>
<gene>
    <name evidence="2" type="ORF">ODALV1_LOCUS17864</name>
</gene>
<keyword evidence="1" id="KW-0472">Membrane</keyword>
<dbReference type="EMBL" id="CAXLJM020000057">
    <property type="protein sequence ID" value="CAL8117844.1"/>
    <property type="molecule type" value="Genomic_DNA"/>
</dbReference>
<evidence type="ECO:0000313" key="2">
    <source>
        <dbReference type="EMBL" id="CAL8117844.1"/>
    </source>
</evidence>
<evidence type="ECO:0000313" key="3">
    <source>
        <dbReference type="Proteomes" id="UP001642540"/>
    </source>
</evidence>
<keyword evidence="3" id="KW-1185">Reference proteome</keyword>
<protein>
    <submittedName>
        <fullName evidence="2">Uncharacterized protein</fullName>
    </submittedName>
</protein>
<accession>A0ABP1R715</accession>
<organism evidence="2 3">
    <name type="scientific">Orchesella dallaii</name>
    <dbReference type="NCBI Taxonomy" id="48710"/>
    <lineage>
        <taxon>Eukaryota</taxon>
        <taxon>Metazoa</taxon>
        <taxon>Ecdysozoa</taxon>
        <taxon>Arthropoda</taxon>
        <taxon>Hexapoda</taxon>
        <taxon>Collembola</taxon>
        <taxon>Entomobryomorpha</taxon>
        <taxon>Entomobryoidea</taxon>
        <taxon>Orchesellidae</taxon>
        <taxon>Orchesellinae</taxon>
        <taxon>Orchesella</taxon>
    </lineage>
</organism>
<keyword evidence="1" id="KW-1133">Transmembrane helix</keyword>
<sequence length="1655" mass="189364">MELGPSYAEFMTRFNLAICLIKYNVGDGIHKMVHQHLLGVAAFLLCIIALFYAGRVETSLLRESCGFLGYCILRPFNNQLRESVYFPLVEIFGLVVFVYGFLCFNVVLLQFAVYGKALGNMAKNFNLRVAYALGKIMETSPDDGTNKKIKKVIPFTKLYSEHLIIASLFRNMSHVNSIVFSAYFVTMGLEIVLTVWMILQAFSHDDSANPKYWYLERVGDIDIAVPLRAKAFRGEAIVAMFIQLDITMLTYWLFGGIFHVAGECMHYALEYVKRHGMMLCKSANERRFVLSMYISYSHKNPYWIGRQFVLNRAALVGFLAFVTAASMVTVSFEPARTGISSIEKCTSKGKCTNYKISHGNLDILYAATNIATPPAPPSDITNDIEENQSGRLFPFENSDFKNYKSQVNFFPSCGSFGILPTSRKDYASTCSANWTGKEYLSKIKYPTFYTKVKFGGGISTRLSVSAGQELYKRLKEPFKASKIQRKSSCRSQKYKKYNFRKGTDQLFNCFGTQINSTDVDDCKSLNTTTPNKNGEEMSPVLKLVHIQDVAGIPDDLMCCFHYRGIDPDANQLKVCNMPNALTYNAICKVKTSKSRMKNKLVSQHYRRLIAKLNYEKRKSGNDNFFTQNEDTITNCLCPPLTKALVEGCFCPSLYLPPCVPGYFTGVTEDYAFPCGPVYVPIFFKINWEESVNLPSKHMRLTKFCWKNGSPPVGVADFFNSYTLNYVYSNRVHFCNPKVSTKAIFKLSDCSGTPIPRIKLDDCSNWDLKTPDATSGKMEPAILSLRALNYDLTSKQIVDFDVDTKVFVCCYLYASQVFQTDAQKKLCNAPNAEAANIWCNSDMVQNGTRDASPFDQRIHEQFRKKLELMIQYRKKKGYPSWLYESGNNKRWTKCMCSNKVDGLEPCNFDGPQQECINDIPLPHELQAENILDISPPCNHKWPIKLNIPTLKTISVFIKENGIWEVIPHFEKIQHPSQMSNCHEDNTFQERFRIDLAFPSVPIYDSYLNQVDITHPDECGNLNVGVRPARFSERKMPRVTLVFEYKMRVYDPSHFHNSETVYCCFHYSTFGEQWRLCNMPDADSVRTKCKKTTDPIRRRHEKELVRKMLVHHNGAYEIGDGVSTQYPDEMSWGSNHEKIWKACICERSSNPDANKKCEGQYLPPCVVPKIDELFTPLLKETYTECKTSGTAGWPATLHFPIIMEYTSDTFMKVPLFRQGATPSDCPNVNSQPVTINAPPNSFSDCYGQVIGTVKHDECQNPRLVSPLRKNITLKFITAMRLIALNQIPGFASDDLRFFCCYQYAISETNEVKVCNKPNKSVIESHCSDSSRSSAIASFAEKLKAERVSRSDVLADDVPFKNERRVNWTKCICKPDLSICNILVPRKIPTPFCFMQKENPWINKMFHECTVTEPTDGHTRWRAVNRNVPFIYPKILRISETTGRYKPVLTLEPENCKPFNSTEPLSPAIQPIRLSINTPVYDCRREKYPQKNMFDYADDLGNMVLRGQVKTTSGKWYYASRFTLVPLTVSKRFLCCVEYNRGQGFDDASEKQVSTCSMPNFQVLKREYEKIKAKFEDTSTYYEKYHKTLRQRIDKMDEPDKKKYLREPVNIKCLCEHLLAVRNHPLYPRGTDDEFKEMCEDRFSQSLLQFLASLVGLT</sequence>
<keyword evidence="1" id="KW-0812">Transmembrane</keyword>
<proteinExistence type="predicted"/>